<evidence type="ECO:0000313" key="2">
    <source>
        <dbReference type="EMBL" id="CUG80573.1"/>
    </source>
</evidence>
<sequence>MFRWELLFVLLVVVMHITCNGQLSVSAAELITQDIQCDNASSSSTPLTLNATNATNRHFRLLNCTRRTKVSVLCGIDADHPLTIEVVGGTTLPLFTLDGCRGVGGVSTFSDVVLAVSSVVMTLLPGNQLIGASTSFGMENVLTPLLFYSEASNLYRVSIIVEHSQLQWISTRSSSSQLEDSVLIGFITDDVANVSALIRNTSMFLWSNASLASLVAVISLLGGNLSLVMWEQSKLHVVHRPVAFVDTDSVLVRFNCASSCVFFNVAVLNSIVMLDSTGIAVVFVEFYSSVWATVVDSNVTMEDTNFTLQAQILCYVTSASNAILRRAYVSVLRSNVTGVLDMSNVSTLSFTKKNPSLFFARTTTAIADELVIRVTSVILTAMRNLSHNAQALLS</sequence>
<dbReference type="Proteomes" id="UP000051952">
    <property type="component" value="Unassembled WGS sequence"/>
</dbReference>
<feature type="signal peptide" evidence="1">
    <location>
        <begin position="1"/>
        <end position="21"/>
    </location>
</feature>
<reference evidence="3" key="1">
    <citation type="submission" date="2015-09" db="EMBL/GenBank/DDBJ databases">
        <authorList>
            <consortium name="Pathogen Informatics"/>
        </authorList>
    </citation>
    <scope>NUCLEOTIDE SEQUENCE [LARGE SCALE GENOMIC DNA]</scope>
    <source>
        <strain evidence="3">Lake Konstanz</strain>
    </source>
</reference>
<organism evidence="2 3">
    <name type="scientific">Bodo saltans</name>
    <name type="common">Flagellated protozoan</name>
    <dbReference type="NCBI Taxonomy" id="75058"/>
    <lineage>
        <taxon>Eukaryota</taxon>
        <taxon>Discoba</taxon>
        <taxon>Euglenozoa</taxon>
        <taxon>Kinetoplastea</taxon>
        <taxon>Metakinetoplastina</taxon>
        <taxon>Eubodonida</taxon>
        <taxon>Bodonidae</taxon>
        <taxon>Bodo</taxon>
    </lineage>
</organism>
<proteinExistence type="predicted"/>
<evidence type="ECO:0000313" key="3">
    <source>
        <dbReference type="Proteomes" id="UP000051952"/>
    </source>
</evidence>
<accession>A0A0S4J7Q4</accession>
<name>A0A0S4J7Q4_BODSA</name>
<evidence type="ECO:0000256" key="1">
    <source>
        <dbReference type="SAM" id="SignalP"/>
    </source>
</evidence>
<protein>
    <recommendedName>
        <fullName evidence="4">GPI-anchored surface protein</fullName>
    </recommendedName>
</protein>
<evidence type="ECO:0008006" key="4">
    <source>
        <dbReference type="Google" id="ProtNLM"/>
    </source>
</evidence>
<dbReference type="EMBL" id="CYKH01001050">
    <property type="protein sequence ID" value="CUG80573.1"/>
    <property type="molecule type" value="Genomic_DNA"/>
</dbReference>
<keyword evidence="3" id="KW-1185">Reference proteome</keyword>
<keyword evidence="1" id="KW-0732">Signal</keyword>
<dbReference type="AlphaFoldDB" id="A0A0S4J7Q4"/>
<feature type="chain" id="PRO_5006622062" description="GPI-anchored surface protein" evidence="1">
    <location>
        <begin position="22"/>
        <end position="394"/>
    </location>
</feature>
<dbReference type="VEuPathDB" id="TriTrypDB:BSAL_86380"/>
<gene>
    <name evidence="2" type="ORF">BSAL_86380</name>
</gene>